<dbReference type="STRING" id="946362.F2UBW2"/>
<dbReference type="InterPro" id="IPR046346">
    <property type="entry name" value="Aminoacid_DH-like_N_sf"/>
</dbReference>
<gene>
    <name evidence="10" type="ORF">PTSG_05672</name>
</gene>
<dbReference type="InterPro" id="IPR001891">
    <property type="entry name" value="Malic_OxRdtase"/>
</dbReference>
<dbReference type="InParanoid" id="F2UBW2"/>
<feature type="binding site" evidence="5">
    <location>
        <position position="248"/>
    </location>
    <ligand>
        <name>(S)-malate</name>
        <dbReference type="ChEBI" id="CHEBI:15589"/>
    </ligand>
</feature>
<evidence type="ECO:0000256" key="4">
    <source>
        <dbReference type="ARBA" id="ARBA00023002"/>
    </source>
</evidence>
<dbReference type="GO" id="GO:0004471">
    <property type="term" value="F:malate dehydrogenase (decarboxylating) (NAD+) activity"/>
    <property type="evidence" value="ECO:0007669"/>
    <property type="project" value="TreeGrafter"/>
</dbReference>
<keyword evidence="7" id="KW-0732">Signal</keyword>
<dbReference type="SMART" id="SM01274">
    <property type="entry name" value="malic"/>
    <property type="match status" value="1"/>
</dbReference>
<keyword evidence="11" id="KW-1185">Reference proteome</keyword>
<dbReference type="GeneID" id="16074118"/>
<dbReference type="RefSeq" id="XP_004993541.1">
    <property type="nucleotide sequence ID" value="XM_004993484.1"/>
</dbReference>
<feature type="binding site" evidence="6">
    <location>
        <position position="103"/>
    </location>
    <ligand>
        <name>a divalent metal cation</name>
        <dbReference type="ChEBI" id="CHEBI:60240"/>
    </ligand>
</feature>
<name>F2UBW2_SALR5</name>
<dbReference type="PIRSF" id="PIRSF000106">
    <property type="entry name" value="ME"/>
    <property type="match status" value="1"/>
</dbReference>
<feature type="chain" id="PRO_5003288561" evidence="7">
    <location>
        <begin position="18"/>
        <end position="403"/>
    </location>
</feature>
<dbReference type="OrthoDB" id="5365701at2759"/>
<feature type="signal peptide" evidence="7">
    <location>
        <begin position="1"/>
        <end position="17"/>
    </location>
</feature>
<organism evidence="11">
    <name type="scientific">Salpingoeca rosetta (strain ATCC 50818 / BSB-021)</name>
    <dbReference type="NCBI Taxonomy" id="946362"/>
    <lineage>
        <taxon>Eukaryota</taxon>
        <taxon>Choanoflagellata</taxon>
        <taxon>Craspedida</taxon>
        <taxon>Salpingoecidae</taxon>
        <taxon>Salpingoeca</taxon>
    </lineage>
</organism>
<dbReference type="PANTHER" id="PTHR23406">
    <property type="entry name" value="MALIC ENZYME-RELATED"/>
    <property type="match status" value="1"/>
</dbReference>
<dbReference type="OMA" id="EMFIRQN"/>
<evidence type="ECO:0000259" key="9">
    <source>
        <dbReference type="SMART" id="SM01274"/>
    </source>
</evidence>
<dbReference type="SMART" id="SM00919">
    <property type="entry name" value="Malic_M"/>
    <property type="match status" value="1"/>
</dbReference>
<dbReference type="SUPFAM" id="SSF53223">
    <property type="entry name" value="Aminoacid dehydrogenase-like, N-terminal domain"/>
    <property type="match status" value="1"/>
</dbReference>
<evidence type="ECO:0000313" key="10">
    <source>
        <dbReference type="EMBL" id="EGD73978.1"/>
    </source>
</evidence>
<evidence type="ECO:0000259" key="8">
    <source>
        <dbReference type="SMART" id="SM00919"/>
    </source>
</evidence>
<dbReference type="Gene3D" id="3.40.50.10380">
    <property type="entry name" value="Malic enzyme, N-terminal domain"/>
    <property type="match status" value="1"/>
</dbReference>
<proteinExistence type="inferred from homology"/>
<dbReference type="Pfam" id="PF03949">
    <property type="entry name" value="Malic_M"/>
    <property type="match status" value="1"/>
</dbReference>
<reference evidence="10" key="1">
    <citation type="submission" date="2009-08" db="EMBL/GenBank/DDBJ databases">
        <title>Annotation of Salpingoeca rosetta.</title>
        <authorList>
            <consortium name="The Broad Institute Genome Sequencing Platform"/>
            <person name="Russ C."/>
            <person name="Cuomo C."/>
            <person name="Burger G."/>
            <person name="Gray M.W."/>
            <person name="Holland P.W.H."/>
            <person name="King N."/>
            <person name="Lang F.B.F."/>
            <person name="Roger A.J."/>
            <person name="Ruiz-Trillo I."/>
            <person name="Young S.K."/>
            <person name="Zeng Q."/>
            <person name="Gargeya S."/>
            <person name="Alvarado L."/>
            <person name="Berlin A."/>
            <person name="Chapman S.B."/>
            <person name="Chen Z."/>
            <person name="Freedman E."/>
            <person name="Gellesch M."/>
            <person name="Goldberg J."/>
            <person name="Griggs A."/>
            <person name="Gujja S."/>
            <person name="Heilman E."/>
            <person name="Heiman D."/>
            <person name="Howarth C."/>
            <person name="Mehta T."/>
            <person name="Neiman D."/>
            <person name="Pearson M."/>
            <person name="Roberts A."/>
            <person name="Saif S."/>
            <person name="Shea T."/>
            <person name="Shenoy N."/>
            <person name="Sisk P."/>
            <person name="Stolte C."/>
            <person name="Sykes S."/>
            <person name="White J."/>
            <person name="Yandava C."/>
            <person name="Haas B."/>
            <person name="Nusbaum C."/>
            <person name="Birren B."/>
        </authorList>
    </citation>
    <scope>NUCLEOTIDE SEQUENCE [LARGE SCALE GENOMIC DNA]</scope>
    <source>
        <strain evidence="10">ATCC 50818</strain>
    </source>
</reference>
<dbReference type="InterPro" id="IPR012302">
    <property type="entry name" value="Malic_NAD-bd"/>
</dbReference>
<dbReference type="FunFam" id="3.40.50.720:FF:000182">
    <property type="entry name" value="NAD-dependent malic enzyme"/>
    <property type="match status" value="1"/>
</dbReference>
<dbReference type="Pfam" id="PF00390">
    <property type="entry name" value="malic"/>
    <property type="match status" value="1"/>
</dbReference>
<sequence>MLVVLAGKLAIYTAAGGIDPTRCLPVTIDVGTNNQALLDDPYYMGLRHPRIEGAEYFELMDEFMNAIYMRYPNALVQFEDFKTPKAEQLLNRYRNNFTCFNDDMQGSTGAVALAGLLAALRKTGTPLTEAKIVCVGAGSAGIGVCSMLADAMVRSGLSAAEAYQRFWLIDEKGLITSSRTNLQNAQIEFARRGTEDAAMDGSSLKETVDAVKPNILLGLSGCGGVFTEDVVRTMATHCEQPIIFAMSNPTHLSECTAQQAYEWTDGRATFASGSPFDPVTVTDAHGKQRTLDCSQANNMYIFPGLGLGVVASRASRVTDRLFYVAAQRLADCVSDSDLAAGKVFPPISEIREVSRKIAVAVAIAAYEDGLARISGSGQDWYSRVGDIMWEPVYPQLVRASSIV</sequence>
<dbReference type="eggNOG" id="KOG1257">
    <property type="taxonomic scope" value="Eukaryota"/>
</dbReference>
<dbReference type="InterPro" id="IPR037062">
    <property type="entry name" value="Malic_N_dom_sf"/>
</dbReference>
<keyword evidence="3 6" id="KW-0479">Metal-binding</keyword>
<dbReference type="PANTHER" id="PTHR23406:SF32">
    <property type="entry name" value="NADP-DEPENDENT MALIC ENZYME"/>
    <property type="match status" value="1"/>
</dbReference>
<evidence type="ECO:0000256" key="7">
    <source>
        <dbReference type="SAM" id="SignalP"/>
    </source>
</evidence>
<dbReference type="FunCoup" id="F2UBW2">
    <property type="interactions" value="1723"/>
</dbReference>
<comment type="cofactor">
    <cofactor evidence="1">
        <name>Mn(2+)</name>
        <dbReference type="ChEBI" id="CHEBI:29035"/>
    </cofactor>
</comment>
<keyword evidence="4" id="KW-0560">Oxidoreductase</keyword>
<dbReference type="NCBIfam" id="NF010052">
    <property type="entry name" value="PRK13529.1"/>
    <property type="match status" value="1"/>
</dbReference>
<evidence type="ECO:0000256" key="1">
    <source>
        <dbReference type="ARBA" id="ARBA00001936"/>
    </source>
</evidence>
<evidence type="ECO:0000256" key="6">
    <source>
        <dbReference type="PIRSR" id="PIRSR000106-3"/>
    </source>
</evidence>
<dbReference type="Proteomes" id="UP000007799">
    <property type="component" value="Unassembled WGS sequence"/>
</dbReference>
<evidence type="ECO:0000313" key="11">
    <source>
        <dbReference type="Proteomes" id="UP000007799"/>
    </source>
</evidence>
<dbReference type="PRINTS" id="PR00072">
    <property type="entry name" value="MALOXRDTASE"/>
</dbReference>
<feature type="binding site" evidence="5">
    <location>
        <position position="297"/>
    </location>
    <ligand>
        <name>(S)-malate</name>
        <dbReference type="ChEBI" id="CHEBI:15589"/>
    </ligand>
</feature>
<feature type="binding site" evidence="6">
    <location>
        <position position="79"/>
    </location>
    <ligand>
        <name>a divalent metal cation</name>
        <dbReference type="ChEBI" id="CHEBI:60240"/>
    </ligand>
</feature>
<dbReference type="KEGG" id="sre:PTSG_05672"/>
<comment type="similarity">
    <text evidence="2">Belongs to the malic enzymes family.</text>
</comment>
<dbReference type="AlphaFoldDB" id="F2UBW2"/>
<evidence type="ECO:0000256" key="3">
    <source>
        <dbReference type="ARBA" id="ARBA00022723"/>
    </source>
</evidence>
<dbReference type="GO" id="GO:0046872">
    <property type="term" value="F:metal ion binding"/>
    <property type="evidence" value="ECO:0007669"/>
    <property type="project" value="UniProtKB-KW"/>
</dbReference>
<comment type="cofactor">
    <cofactor evidence="6">
        <name>Mg(2+)</name>
        <dbReference type="ChEBI" id="CHEBI:18420"/>
    </cofactor>
    <cofactor evidence="6">
        <name>Mn(2+)</name>
        <dbReference type="ChEBI" id="CHEBI:29035"/>
    </cofactor>
    <text evidence="6">Divalent metal cations. Prefers magnesium or manganese.</text>
</comment>
<protein>
    <submittedName>
        <fullName evidence="10">Malate dehydrogenase</fullName>
    </submittedName>
</protein>
<dbReference type="InterPro" id="IPR036291">
    <property type="entry name" value="NAD(P)-bd_dom_sf"/>
</dbReference>
<dbReference type="InterPro" id="IPR012301">
    <property type="entry name" value="Malic_N_dom"/>
</dbReference>
<dbReference type="GO" id="GO:0005739">
    <property type="term" value="C:mitochondrion"/>
    <property type="evidence" value="ECO:0007669"/>
    <property type="project" value="TreeGrafter"/>
</dbReference>
<dbReference type="GO" id="GO:0051287">
    <property type="term" value="F:NAD binding"/>
    <property type="evidence" value="ECO:0007669"/>
    <property type="project" value="InterPro"/>
</dbReference>
<evidence type="ECO:0000256" key="5">
    <source>
        <dbReference type="PIRSR" id="PIRSR000106-2"/>
    </source>
</evidence>
<dbReference type="GO" id="GO:0006108">
    <property type="term" value="P:malate metabolic process"/>
    <property type="evidence" value="ECO:0007669"/>
    <property type="project" value="TreeGrafter"/>
</dbReference>
<dbReference type="EMBL" id="GL832967">
    <property type="protein sequence ID" value="EGD73978.1"/>
    <property type="molecule type" value="Genomic_DNA"/>
</dbReference>
<feature type="binding site" evidence="6">
    <location>
        <position position="80"/>
    </location>
    <ligand>
        <name>a divalent metal cation</name>
        <dbReference type="ChEBI" id="CHEBI:60240"/>
    </ligand>
</feature>
<feature type="domain" description="Malic enzyme NAD-binding" evidence="8">
    <location>
        <begin position="104"/>
        <end position="366"/>
    </location>
</feature>
<accession>F2UBW2</accession>
<dbReference type="SUPFAM" id="SSF51735">
    <property type="entry name" value="NAD(P)-binding Rossmann-fold domains"/>
    <property type="match status" value="1"/>
</dbReference>
<dbReference type="Gene3D" id="3.40.50.720">
    <property type="entry name" value="NAD(P)-binding Rossmann-like Domain"/>
    <property type="match status" value="1"/>
</dbReference>
<feature type="domain" description="Malic enzyme N-terminal" evidence="9">
    <location>
        <begin position="1"/>
        <end position="94"/>
    </location>
</feature>
<evidence type="ECO:0000256" key="2">
    <source>
        <dbReference type="ARBA" id="ARBA00008785"/>
    </source>
</evidence>
<dbReference type="CDD" id="cd05312">
    <property type="entry name" value="NAD_bind_1_malic_enz"/>
    <property type="match status" value="1"/>
</dbReference>